<keyword evidence="1" id="KW-0472">Membrane</keyword>
<protein>
    <submittedName>
        <fullName evidence="2">Uncharacterized protein</fullName>
    </submittedName>
</protein>
<evidence type="ECO:0000256" key="1">
    <source>
        <dbReference type="SAM" id="Phobius"/>
    </source>
</evidence>
<keyword evidence="1" id="KW-1133">Transmembrane helix</keyword>
<feature type="transmembrane region" description="Helical" evidence="1">
    <location>
        <begin position="64"/>
        <end position="84"/>
    </location>
</feature>
<dbReference type="EMBL" id="CACVAQ010000442">
    <property type="protein sequence ID" value="CAA6828861.1"/>
    <property type="molecule type" value="Genomic_DNA"/>
</dbReference>
<dbReference type="AlphaFoldDB" id="A0A6S6UEJ7"/>
<keyword evidence="1" id="KW-0812">Transmembrane</keyword>
<accession>A0A6S6UEJ7</accession>
<evidence type="ECO:0000313" key="2">
    <source>
        <dbReference type="EMBL" id="CAA6828861.1"/>
    </source>
</evidence>
<organism evidence="2">
    <name type="scientific">uncultured Aureispira sp</name>
    <dbReference type="NCBI Taxonomy" id="1331704"/>
    <lineage>
        <taxon>Bacteria</taxon>
        <taxon>Pseudomonadati</taxon>
        <taxon>Bacteroidota</taxon>
        <taxon>Saprospiria</taxon>
        <taxon>Saprospirales</taxon>
        <taxon>Saprospiraceae</taxon>
        <taxon>Aureispira</taxon>
        <taxon>environmental samples</taxon>
    </lineage>
</organism>
<reference evidence="2" key="1">
    <citation type="submission" date="2020-01" db="EMBL/GenBank/DDBJ databases">
        <authorList>
            <person name="Meier V. D."/>
            <person name="Meier V D."/>
        </authorList>
    </citation>
    <scope>NUCLEOTIDE SEQUENCE</scope>
    <source>
        <strain evidence="2">HLG_WM_MAG_10</strain>
    </source>
</reference>
<sequence length="118" mass="13554">MSMNEYIDLYIPQIEAGMSYEAVRALAIKNGLSGKELNVLMRALDRHILERDERYAARRQAKESMWIGIAVCVIAGMMSLYALFDSEGHYIYIVYCIFGGGVLIFYNGLQKIKYLRKE</sequence>
<name>A0A6S6UEJ7_9BACT</name>
<feature type="transmembrane region" description="Helical" evidence="1">
    <location>
        <begin position="90"/>
        <end position="109"/>
    </location>
</feature>
<proteinExistence type="predicted"/>
<gene>
    <name evidence="2" type="ORF">HELGO_WM22958</name>
</gene>